<gene>
    <name evidence="1" type="ORF">OIU85_000068</name>
</gene>
<keyword evidence="2" id="KW-1185">Reference proteome</keyword>
<accession>A0A9Q0ZWC9</accession>
<evidence type="ECO:0000313" key="2">
    <source>
        <dbReference type="Proteomes" id="UP001151529"/>
    </source>
</evidence>
<reference evidence="1" key="1">
    <citation type="submission" date="2022-11" db="EMBL/GenBank/DDBJ databases">
        <authorList>
            <person name="Hyden B.L."/>
            <person name="Feng K."/>
            <person name="Yates T."/>
            <person name="Jawdy S."/>
            <person name="Smart L.B."/>
            <person name="Muchero W."/>
        </authorList>
    </citation>
    <scope>NUCLEOTIDE SEQUENCE</scope>
    <source>
        <tissue evidence="1">Shoot tip</tissue>
    </source>
</reference>
<protein>
    <submittedName>
        <fullName evidence="1">Uncharacterized protein</fullName>
    </submittedName>
</protein>
<dbReference type="Proteomes" id="UP001151529">
    <property type="component" value="Chromosome 16"/>
</dbReference>
<reference evidence="1" key="2">
    <citation type="journal article" date="2023" name="Int. J. Mol. Sci.">
        <title>De Novo Assembly and Annotation of 11 Diverse Shrub Willow (Salix) Genomes Reveals Novel Gene Organization in Sex-Linked Regions.</title>
        <authorList>
            <person name="Hyden B."/>
            <person name="Feng K."/>
            <person name="Yates T.B."/>
            <person name="Jawdy S."/>
            <person name="Cereghino C."/>
            <person name="Smart L.B."/>
            <person name="Muchero W."/>
        </authorList>
    </citation>
    <scope>NUCLEOTIDE SEQUENCE [LARGE SCALE GENOMIC DNA]</scope>
    <source>
        <tissue evidence="1">Shoot tip</tissue>
    </source>
</reference>
<organism evidence="1 2">
    <name type="scientific">Salix viminalis</name>
    <name type="common">Common osier</name>
    <name type="synonym">Basket willow</name>
    <dbReference type="NCBI Taxonomy" id="40686"/>
    <lineage>
        <taxon>Eukaryota</taxon>
        <taxon>Viridiplantae</taxon>
        <taxon>Streptophyta</taxon>
        <taxon>Embryophyta</taxon>
        <taxon>Tracheophyta</taxon>
        <taxon>Spermatophyta</taxon>
        <taxon>Magnoliopsida</taxon>
        <taxon>eudicotyledons</taxon>
        <taxon>Gunneridae</taxon>
        <taxon>Pentapetalae</taxon>
        <taxon>rosids</taxon>
        <taxon>fabids</taxon>
        <taxon>Malpighiales</taxon>
        <taxon>Salicaceae</taxon>
        <taxon>Saliceae</taxon>
        <taxon>Salix</taxon>
    </lineage>
</organism>
<dbReference type="EMBL" id="JAPFFL010000001">
    <property type="protein sequence ID" value="KAJ6749385.1"/>
    <property type="molecule type" value="Genomic_DNA"/>
</dbReference>
<evidence type="ECO:0000313" key="1">
    <source>
        <dbReference type="EMBL" id="KAJ6749385.1"/>
    </source>
</evidence>
<name>A0A9Q0ZWC9_SALVM</name>
<sequence length="210" mass="24070">MAVLSDCIIKSRDLASNTCIKLNETCGLECLLAMHQSPWVVASFDPILYNGYQSVSWVDYKQRVAKSTAMTTERKQYNEQCMQRRKVVIHNGGDRQFQASTEPFTLEVPLKLTRQGACARRKMKIAVTRQQLGLLLRNSKQFKLKGIAAGFSESFKVGDRKWKPSLVTILKVQKFEKVGIFQLLIHWLRYREYSCVQAWKGQTDIEDDAG</sequence>
<comment type="caution">
    <text evidence="1">The sequence shown here is derived from an EMBL/GenBank/DDBJ whole genome shotgun (WGS) entry which is preliminary data.</text>
</comment>
<dbReference type="OrthoDB" id="10393212at2759"/>
<proteinExistence type="predicted"/>
<dbReference type="AlphaFoldDB" id="A0A9Q0ZWC9"/>